<feature type="domain" description="ACT" evidence="1">
    <location>
        <begin position="22"/>
        <end position="97"/>
    </location>
</feature>
<dbReference type="InterPro" id="IPR024096">
    <property type="entry name" value="NO_sig/Golgi_transp_ligand-bd"/>
</dbReference>
<accession>A0A7J3X4R7</accession>
<dbReference type="SUPFAM" id="SSF55021">
    <property type="entry name" value="ACT-like"/>
    <property type="match status" value="1"/>
</dbReference>
<reference evidence="2" key="1">
    <citation type="journal article" date="2020" name="mSystems">
        <title>Genome- and Community-Level Interaction Insights into Carbon Utilization and Element Cycling Functions of Hydrothermarchaeota in Hydrothermal Sediment.</title>
        <authorList>
            <person name="Zhou Z."/>
            <person name="Liu Y."/>
            <person name="Xu W."/>
            <person name="Pan J."/>
            <person name="Luo Z.H."/>
            <person name="Li M."/>
        </authorList>
    </citation>
    <scope>NUCLEOTIDE SEQUENCE [LARGE SCALE GENOMIC DNA]</scope>
    <source>
        <strain evidence="2">SpSt-1125</strain>
    </source>
</reference>
<name>A0A7J3X4R7_THEPE</name>
<dbReference type="SMART" id="SM00989">
    <property type="entry name" value="V4R"/>
    <property type="match status" value="1"/>
</dbReference>
<dbReference type="InterPro" id="IPR004096">
    <property type="entry name" value="V4R"/>
</dbReference>
<evidence type="ECO:0000259" key="1">
    <source>
        <dbReference type="PROSITE" id="PS51671"/>
    </source>
</evidence>
<evidence type="ECO:0000313" key="2">
    <source>
        <dbReference type="EMBL" id="HHP04193.1"/>
    </source>
</evidence>
<gene>
    <name evidence="2" type="ORF">ENM88_00410</name>
</gene>
<dbReference type="Gene3D" id="3.30.1380.20">
    <property type="entry name" value="Trafficking protein particle complex subunit 3"/>
    <property type="match status" value="1"/>
</dbReference>
<dbReference type="InterPro" id="IPR045865">
    <property type="entry name" value="ACT-like_dom_sf"/>
</dbReference>
<dbReference type="PANTHER" id="PTHR35090">
    <property type="entry name" value="DNA-DIRECTED RNA POLYMERASE SUBUNIT I"/>
    <property type="match status" value="1"/>
</dbReference>
<sequence>MPYEVGRLSYVPGTKPFLFRLTLSAEALQAVGALERLAKIFADKNIPLLQLKVSAPPEGKVSVVLIADFKGREHLLEHMSKELSRIDFVESVHVAPPVAEGVAVDTLSFPLTLMGRRVVIFRRPLYEGFIKGGWSRFGSAYAILLYMAGFESGRLAYRDHAKLTQDPSAQLKVAQALFQMLGYGILEIVRVDDEKREAVARVYESFECELFRGAGEIRGGFVRGVIAGWLAERWGAEEREILAREVKCIAKGDPYCEYHVRVEKSE</sequence>
<organism evidence="2">
    <name type="scientific">Thermofilum pendens</name>
    <dbReference type="NCBI Taxonomy" id="2269"/>
    <lineage>
        <taxon>Archaea</taxon>
        <taxon>Thermoproteota</taxon>
        <taxon>Thermoprotei</taxon>
        <taxon>Thermofilales</taxon>
        <taxon>Thermofilaceae</taxon>
        <taxon>Thermofilum</taxon>
    </lineage>
</organism>
<proteinExistence type="predicted"/>
<dbReference type="AlphaFoldDB" id="A0A7J3X4R7"/>
<dbReference type="EMBL" id="DRZM01000013">
    <property type="protein sequence ID" value="HHP04193.1"/>
    <property type="molecule type" value="Genomic_DNA"/>
</dbReference>
<protein>
    <recommendedName>
        <fullName evidence="1">ACT domain-containing protein</fullName>
    </recommendedName>
</protein>
<dbReference type="PROSITE" id="PS51671">
    <property type="entry name" value="ACT"/>
    <property type="match status" value="1"/>
</dbReference>
<dbReference type="PANTHER" id="PTHR35090:SF1">
    <property type="entry name" value="SLR0144 PROTEIN"/>
    <property type="match status" value="1"/>
</dbReference>
<dbReference type="InterPro" id="IPR002912">
    <property type="entry name" value="ACT_dom"/>
</dbReference>
<dbReference type="SUPFAM" id="SSF111126">
    <property type="entry name" value="Ligand-binding domain in the NO signalling and Golgi transport"/>
    <property type="match status" value="1"/>
</dbReference>
<comment type="caution">
    <text evidence="2">The sequence shown here is derived from an EMBL/GenBank/DDBJ whole genome shotgun (WGS) entry which is preliminary data.</text>
</comment>